<accession>V6AVU2</accession>
<dbReference type="SUPFAM" id="SSF48452">
    <property type="entry name" value="TPR-like"/>
    <property type="match status" value="1"/>
</dbReference>
<evidence type="ECO:0000256" key="3">
    <source>
        <dbReference type="PROSITE-ProRule" id="PRU00339"/>
    </source>
</evidence>
<dbReference type="RefSeq" id="WP_155991581.1">
    <property type="nucleotide sequence ID" value="NZ_CBTY010000011.1"/>
</dbReference>
<name>V6AVU2_9ARCH</name>
<gene>
    <name evidence="5" type="ORF">NITUZ_60233</name>
</gene>
<keyword evidence="1" id="KW-0677">Repeat</keyword>
<dbReference type="STRING" id="1407055.NITUZ_60233"/>
<feature type="repeat" description="TPR" evidence="3">
    <location>
        <begin position="334"/>
        <end position="367"/>
    </location>
</feature>
<dbReference type="PANTHER" id="PTHR44943">
    <property type="entry name" value="CELLULOSE SYNTHASE OPERON PROTEIN C"/>
    <property type="match status" value="1"/>
</dbReference>
<keyword evidence="6" id="KW-1185">Reference proteome</keyword>
<dbReference type="PANTHER" id="PTHR44943:SF8">
    <property type="entry name" value="TPR REPEAT-CONTAINING PROTEIN MJ0263"/>
    <property type="match status" value="1"/>
</dbReference>
<evidence type="ECO:0000256" key="4">
    <source>
        <dbReference type="SAM" id="MobiDB-lite"/>
    </source>
</evidence>
<organism evidence="5 6">
    <name type="scientific">Candidatus Nitrosotenuis uzonensis</name>
    <dbReference type="NCBI Taxonomy" id="1407055"/>
    <lineage>
        <taxon>Archaea</taxon>
        <taxon>Nitrososphaerota</taxon>
        <taxon>Candidatus Nitrosotenuis</taxon>
    </lineage>
</organism>
<reference evidence="5 6" key="1">
    <citation type="journal article" date="2013" name="PLoS ONE">
        <title>Enrichment and Genome Sequence of the Group I.1a Ammonia-Oxidizing Archaeon ?Ca. Nitrosotenuis uzonensis? Representing a Clade Globally.</title>
        <authorList>
            <person name="Lebedeva E.V."/>
            <person name="Hatzenpichler R."/>
            <person name="Pelletier E."/>
            <person name="Schuster N."/>
            <person name="Hauzmayer S."/>
            <person name="Bulaev A."/>
            <person name="Grigor'eva N.V."/>
            <person name="Galushko A."/>
            <person name="Schmid M."/>
            <person name="Palatinszky M."/>
            <person name="Le Paslier D."/>
            <person name="Daims H."/>
            <person name="Wagner M."/>
        </authorList>
    </citation>
    <scope>NUCLEOTIDE SEQUENCE [LARGE SCALE GENOMIC DNA]</scope>
    <source>
        <strain evidence="5 6">N4</strain>
    </source>
</reference>
<dbReference type="Gene3D" id="1.25.40.10">
    <property type="entry name" value="Tetratricopeptide repeat domain"/>
    <property type="match status" value="1"/>
</dbReference>
<dbReference type="EMBL" id="CBTY010000011">
    <property type="protein sequence ID" value="CDI06706.1"/>
    <property type="molecule type" value="Genomic_DNA"/>
</dbReference>
<dbReference type="OrthoDB" id="115601at2157"/>
<dbReference type="InterPro" id="IPR051685">
    <property type="entry name" value="Ycf3/AcsC/BcsC/TPR_MFPF"/>
</dbReference>
<feature type="compositionally biased region" description="Basic and acidic residues" evidence="4">
    <location>
        <begin position="263"/>
        <end position="279"/>
    </location>
</feature>
<evidence type="ECO:0000256" key="2">
    <source>
        <dbReference type="ARBA" id="ARBA00022803"/>
    </source>
</evidence>
<protein>
    <submittedName>
        <fullName evidence="5">Tetratricopeptide TPR_2 repeat protein</fullName>
    </submittedName>
</protein>
<dbReference type="PROSITE" id="PS50293">
    <property type="entry name" value="TPR_REGION"/>
    <property type="match status" value="1"/>
</dbReference>
<dbReference type="PROSITE" id="PS50005">
    <property type="entry name" value="TPR"/>
    <property type="match status" value="3"/>
</dbReference>
<evidence type="ECO:0000256" key="1">
    <source>
        <dbReference type="ARBA" id="ARBA00022737"/>
    </source>
</evidence>
<keyword evidence="2 3" id="KW-0802">TPR repeat</keyword>
<feature type="region of interest" description="Disordered" evidence="4">
    <location>
        <begin position="239"/>
        <end position="293"/>
    </location>
</feature>
<comment type="caution">
    <text evidence="5">The sequence shown here is derived from an EMBL/GenBank/DDBJ whole genome shotgun (WGS) entry which is preliminary data.</text>
</comment>
<feature type="compositionally biased region" description="Polar residues" evidence="4">
    <location>
        <begin position="243"/>
        <end position="262"/>
    </location>
</feature>
<evidence type="ECO:0000313" key="5">
    <source>
        <dbReference type="EMBL" id="CDI06706.1"/>
    </source>
</evidence>
<dbReference type="InterPro" id="IPR011990">
    <property type="entry name" value="TPR-like_helical_dom_sf"/>
</dbReference>
<dbReference type="Pfam" id="PF00515">
    <property type="entry name" value="TPR_1"/>
    <property type="match status" value="2"/>
</dbReference>
<sequence>MDPRRGQLLPSILVLMPILFVTVPVFAEEIITLETDAEAYFTGDVMIISGHVPNWKMPVIAMSIFDPDGDILSANNVEIENDGTFTRIVTLDSPFYDKTGIYLITVDYGKNSAFTVFEVFSDQTNNEPVLPPSKIIPEVTSLKADKNSYHTDEFIMITGTVSAIAEPTVLVGIYNPDGSPASFYTAEIDQNLNFSAKFLAKSGINFKTFGTYSVKAHYANTKLVTTFDFLETAMNADIPVQNDKPSSNETVSNADKQVPENTPKTETEPISNKDGKEITRPIPSETKPTEHKSDVGIEDDFRYADNLTVHDEELGKMLNEITLNCDTSEFRDSLVYYDGMGPALMRLCKYEQAISYFDAALLITPNRAEIYSNKGSALAKLGQYSNAIAYYDAALEIDPKFIPALNNKANLLMHLGSVDDAISTYRKVLAIDPNYSVTLTNLERAQSKQSETIMVKAQIAEQIEEPVLIEYEPEPEMREQIVEKTEQGILEQIGSVFSTIGIIFGLVR</sequence>
<proteinExistence type="predicted"/>
<dbReference type="Proteomes" id="UP000018159">
    <property type="component" value="Unassembled WGS sequence"/>
</dbReference>
<evidence type="ECO:0000313" key="6">
    <source>
        <dbReference type="Proteomes" id="UP000018159"/>
    </source>
</evidence>
<dbReference type="InterPro" id="IPR019734">
    <property type="entry name" value="TPR_rpt"/>
</dbReference>
<feature type="repeat" description="TPR" evidence="3">
    <location>
        <begin position="402"/>
        <end position="435"/>
    </location>
</feature>
<feature type="repeat" description="TPR" evidence="3">
    <location>
        <begin position="368"/>
        <end position="401"/>
    </location>
</feature>
<dbReference type="SMART" id="SM00028">
    <property type="entry name" value="TPR"/>
    <property type="match status" value="3"/>
</dbReference>
<dbReference type="AlphaFoldDB" id="V6AVU2"/>